<evidence type="ECO:0000313" key="4">
    <source>
        <dbReference type="Proteomes" id="UP000006790"/>
    </source>
</evidence>
<protein>
    <recommendedName>
        <fullName evidence="2">CREG-like beta-barrel domain-containing protein</fullName>
    </recommendedName>
</protein>
<dbReference type="eggNOG" id="ENOG502RDU8">
    <property type="taxonomic scope" value="Eukaryota"/>
</dbReference>
<feature type="signal peptide" evidence="1">
    <location>
        <begin position="1"/>
        <end position="21"/>
    </location>
</feature>
<dbReference type="InterPro" id="IPR055343">
    <property type="entry name" value="CREG_beta-barrel"/>
</dbReference>
<dbReference type="SUPFAM" id="SSF50475">
    <property type="entry name" value="FMN-binding split barrel"/>
    <property type="match status" value="1"/>
</dbReference>
<dbReference type="AlphaFoldDB" id="I6NDF5"/>
<accession>I6NDF5</accession>
<dbReference type="STRING" id="931890.I6NDF5"/>
<gene>
    <name evidence="3" type="ordered locus">Ecym_5338</name>
</gene>
<dbReference type="KEGG" id="erc:Ecym_5338"/>
<dbReference type="EMBL" id="CP002501">
    <property type="protein sequence ID" value="AET40097.1"/>
    <property type="molecule type" value="Genomic_DNA"/>
</dbReference>
<sequence>MVSLSVRLSVLLQLFCSVVLSRETLEDAAKNLRKIMYQQSALHVNTIDRNSADPASFIEYHVSSDKCDGVDHNGNPILVLVDMSSSIRNWNENQRISVTVEDTFSCGTIMSSPRATLFGKLTEMNTTAELTSCFKYYHPDAEEWMPKQSVEQGHHHTSKFYQLEVERIYYLGGFGDVSYIGPIEAELYRSS</sequence>
<dbReference type="OMA" id="HEDARMW"/>
<dbReference type="PANTHER" id="PTHR37273:SF1">
    <property type="entry name" value="ADL397C-AP"/>
    <property type="match status" value="1"/>
</dbReference>
<evidence type="ECO:0000259" key="2">
    <source>
        <dbReference type="Pfam" id="PF13883"/>
    </source>
</evidence>
<evidence type="ECO:0000313" key="3">
    <source>
        <dbReference type="EMBL" id="AET40097.1"/>
    </source>
</evidence>
<dbReference type="HOGENOM" id="CLU_056802_4_0_1"/>
<dbReference type="Pfam" id="PF13883">
    <property type="entry name" value="CREG_beta-barrel"/>
    <property type="match status" value="1"/>
</dbReference>
<dbReference type="InterPro" id="IPR012349">
    <property type="entry name" value="Split_barrel_FMN-bd"/>
</dbReference>
<organism evidence="3 4">
    <name type="scientific">Eremothecium cymbalariae (strain CBS 270.75 / DBVPG 7215 / KCTC 17166 / NRRL Y-17582)</name>
    <name type="common">Yeast</name>
    <dbReference type="NCBI Taxonomy" id="931890"/>
    <lineage>
        <taxon>Eukaryota</taxon>
        <taxon>Fungi</taxon>
        <taxon>Dikarya</taxon>
        <taxon>Ascomycota</taxon>
        <taxon>Saccharomycotina</taxon>
        <taxon>Saccharomycetes</taxon>
        <taxon>Saccharomycetales</taxon>
        <taxon>Saccharomycetaceae</taxon>
        <taxon>Eremothecium</taxon>
    </lineage>
</organism>
<reference evidence="3 4" key="1">
    <citation type="journal article" date="2011" name="G3 (Bethesda)">
        <title>Genome evolution in the Eremothecium clade of the Saccharomyces complex revealed by comparative genomics.</title>
        <authorList>
            <person name="Wendland J."/>
            <person name="Walther A."/>
        </authorList>
    </citation>
    <scope>NUCLEOTIDE SEQUENCE [LARGE SCALE GENOMIC DNA]</scope>
    <source>
        <strain evidence="4">CBS 270.75 / DBVPG 7215 / KCTC 17166 / NRRL Y-17582</strain>
    </source>
</reference>
<evidence type="ECO:0000256" key="1">
    <source>
        <dbReference type="SAM" id="SignalP"/>
    </source>
</evidence>
<keyword evidence="1" id="KW-0732">Signal</keyword>
<dbReference type="GeneID" id="11468408"/>
<dbReference type="OrthoDB" id="2138282at2759"/>
<dbReference type="Proteomes" id="UP000006790">
    <property type="component" value="Chromosome 5"/>
</dbReference>
<keyword evidence="4" id="KW-1185">Reference proteome</keyword>
<proteinExistence type="predicted"/>
<dbReference type="PANTHER" id="PTHR37273">
    <property type="entry name" value="CHROMOSOME 8, WHOLE GENOME SHOTGUN SEQUENCE"/>
    <property type="match status" value="1"/>
</dbReference>
<name>I6NDF5_ERECY</name>
<feature type="chain" id="PRO_5003705543" description="CREG-like beta-barrel domain-containing protein" evidence="1">
    <location>
        <begin position="22"/>
        <end position="191"/>
    </location>
</feature>
<feature type="domain" description="CREG-like beta-barrel" evidence="2">
    <location>
        <begin position="24"/>
        <end position="188"/>
    </location>
</feature>
<dbReference type="InParanoid" id="I6NDF5"/>
<dbReference type="RefSeq" id="XP_003646914.1">
    <property type="nucleotide sequence ID" value="XM_003646866.1"/>
</dbReference>
<dbReference type="Gene3D" id="2.30.110.10">
    <property type="entry name" value="Electron Transport, Fmn-binding Protein, Chain A"/>
    <property type="match status" value="1"/>
</dbReference>